<dbReference type="Proteomes" id="UP000001962">
    <property type="component" value="Chromosome"/>
</dbReference>
<gene>
    <name evidence="13" type="ordered locus">Mlg_1642</name>
</gene>
<evidence type="ECO:0000256" key="1">
    <source>
        <dbReference type="ARBA" id="ARBA00000085"/>
    </source>
</evidence>
<protein>
    <recommendedName>
        <fullName evidence="3">histidine kinase</fullName>
        <ecNumber evidence="3">2.7.13.3</ecNumber>
    </recommendedName>
</protein>
<dbReference type="SMART" id="SM00387">
    <property type="entry name" value="HATPase_c"/>
    <property type="match status" value="1"/>
</dbReference>
<evidence type="ECO:0000256" key="11">
    <source>
        <dbReference type="SAM" id="Phobius"/>
    </source>
</evidence>
<keyword evidence="5" id="KW-0808">Transferase</keyword>
<evidence type="ECO:0000256" key="2">
    <source>
        <dbReference type="ARBA" id="ARBA00004651"/>
    </source>
</evidence>
<dbReference type="Pfam" id="PF02518">
    <property type="entry name" value="HATPase_c"/>
    <property type="match status" value="1"/>
</dbReference>
<sequence>MLWRVVAAVGRRVLNLVRMQGNNHVLTQMQDTLRFKPRQVLRILMWLRLCAVIGQTITVLGVYYLMGLDLPLAALLTCVGLLAAFNAAVYVRLRLIKEASHREVFIHLMVDSLVLTALLFLSGGPSNPFVSLYLVPIALAAVALPSSYAWWVGAASVVLYGFLLVWFLPMEAPYEVVAGDINLHLFGTWVNFILSVVLITFFVSLMAATLRRQDMKLAEAREGTLRNEQIVAIGTLAAGAAHQLGTPLSSMSMVVEELRDSREDDEALQEDLDILESQIQVCKQTLAELMEAAGNGQARSGGQASLRQFIGRIINTWSIMRPDVRHRLHFQEPFENPCIFTEQTLMHAIINLLNNAADASVANGSDRVQIDVACRDGELTLSVIDEGQGLDADAMEQAGRVIHTTKPEGLGIGLVLSNATVGRFGGSVTLLPADTGGVLSRITLPLNDLRVSDKLADEPGGCRQPQAADHPLNKQGEST</sequence>
<evidence type="ECO:0000256" key="7">
    <source>
        <dbReference type="ARBA" id="ARBA00022777"/>
    </source>
</evidence>
<comment type="catalytic activity">
    <reaction evidence="1">
        <text>ATP + protein L-histidine = ADP + protein N-phospho-L-histidine.</text>
        <dbReference type="EC" id="2.7.13.3"/>
    </reaction>
</comment>
<keyword evidence="7 13" id="KW-0418">Kinase</keyword>
<evidence type="ECO:0000256" key="3">
    <source>
        <dbReference type="ARBA" id="ARBA00012438"/>
    </source>
</evidence>
<dbReference type="PANTHER" id="PTHR44936:SF10">
    <property type="entry name" value="SENSOR PROTEIN RSTB"/>
    <property type="match status" value="1"/>
</dbReference>
<evidence type="ECO:0000256" key="4">
    <source>
        <dbReference type="ARBA" id="ARBA00022475"/>
    </source>
</evidence>
<evidence type="ECO:0000256" key="8">
    <source>
        <dbReference type="ARBA" id="ARBA00022840"/>
    </source>
</evidence>
<dbReference type="Gene3D" id="3.30.565.10">
    <property type="entry name" value="Histidine kinase-like ATPase, C-terminal domain"/>
    <property type="match status" value="1"/>
</dbReference>
<name>Q0A849_ALKEH</name>
<feature type="coiled-coil region" evidence="9">
    <location>
        <begin position="258"/>
        <end position="292"/>
    </location>
</feature>
<feature type="region of interest" description="Disordered" evidence="10">
    <location>
        <begin position="455"/>
        <end position="479"/>
    </location>
</feature>
<evidence type="ECO:0000256" key="5">
    <source>
        <dbReference type="ARBA" id="ARBA00022679"/>
    </source>
</evidence>
<keyword evidence="11" id="KW-0472">Membrane</keyword>
<keyword evidence="11" id="KW-0812">Transmembrane</keyword>
<dbReference type="HOGENOM" id="CLU_046130_1_1_6"/>
<feature type="transmembrane region" description="Helical" evidence="11">
    <location>
        <begin position="72"/>
        <end position="92"/>
    </location>
</feature>
<dbReference type="EMBL" id="CP000453">
    <property type="protein sequence ID" value="ABI56988.1"/>
    <property type="molecule type" value="Genomic_DNA"/>
</dbReference>
<dbReference type="SUPFAM" id="SSF47384">
    <property type="entry name" value="Homodimeric domain of signal transducing histidine kinase"/>
    <property type="match status" value="1"/>
</dbReference>
<dbReference type="PROSITE" id="PS50109">
    <property type="entry name" value="HIS_KIN"/>
    <property type="match status" value="1"/>
</dbReference>
<evidence type="ECO:0000313" key="13">
    <source>
        <dbReference type="EMBL" id="ABI56988.1"/>
    </source>
</evidence>
<dbReference type="InterPro" id="IPR003661">
    <property type="entry name" value="HisK_dim/P_dom"/>
</dbReference>
<feature type="domain" description="Histidine kinase" evidence="12">
    <location>
        <begin position="239"/>
        <end position="448"/>
    </location>
</feature>
<feature type="transmembrane region" description="Helical" evidence="11">
    <location>
        <begin position="128"/>
        <end position="144"/>
    </location>
</feature>
<evidence type="ECO:0000313" key="14">
    <source>
        <dbReference type="Proteomes" id="UP000001962"/>
    </source>
</evidence>
<feature type="transmembrane region" description="Helical" evidence="11">
    <location>
        <begin position="104"/>
        <end position="122"/>
    </location>
</feature>
<dbReference type="KEGG" id="aeh:Mlg_1642"/>
<dbReference type="AlphaFoldDB" id="Q0A849"/>
<dbReference type="InterPro" id="IPR036097">
    <property type="entry name" value="HisK_dim/P_sf"/>
</dbReference>
<organism evidence="13 14">
    <name type="scientific">Alkalilimnicola ehrlichii (strain ATCC BAA-1101 / DSM 17681 / MLHE-1)</name>
    <dbReference type="NCBI Taxonomy" id="187272"/>
    <lineage>
        <taxon>Bacteria</taxon>
        <taxon>Pseudomonadati</taxon>
        <taxon>Pseudomonadota</taxon>
        <taxon>Gammaproteobacteria</taxon>
        <taxon>Chromatiales</taxon>
        <taxon>Ectothiorhodospiraceae</taxon>
        <taxon>Alkalilimnicola</taxon>
    </lineage>
</organism>
<dbReference type="GO" id="GO:0005886">
    <property type="term" value="C:plasma membrane"/>
    <property type="evidence" value="ECO:0007669"/>
    <property type="project" value="UniProtKB-SubCell"/>
</dbReference>
<comment type="subcellular location">
    <subcellularLocation>
        <location evidence="2">Cell membrane</location>
        <topology evidence="2">Multi-pass membrane protein</topology>
    </subcellularLocation>
</comment>
<keyword evidence="4" id="KW-1003">Cell membrane</keyword>
<accession>Q0A849</accession>
<dbReference type="Pfam" id="PF25323">
    <property type="entry name" value="6TM_PilS"/>
    <property type="match status" value="1"/>
</dbReference>
<dbReference type="eggNOG" id="COG4191">
    <property type="taxonomic scope" value="Bacteria"/>
</dbReference>
<dbReference type="InterPro" id="IPR036890">
    <property type="entry name" value="HATPase_C_sf"/>
</dbReference>
<dbReference type="Gene3D" id="1.10.287.130">
    <property type="match status" value="1"/>
</dbReference>
<dbReference type="GO" id="GO:0000155">
    <property type="term" value="F:phosphorelay sensor kinase activity"/>
    <property type="evidence" value="ECO:0007669"/>
    <property type="project" value="InterPro"/>
</dbReference>
<feature type="transmembrane region" description="Helical" evidence="11">
    <location>
        <begin position="189"/>
        <end position="210"/>
    </location>
</feature>
<dbReference type="CDD" id="cd00082">
    <property type="entry name" value="HisKA"/>
    <property type="match status" value="1"/>
</dbReference>
<keyword evidence="6" id="KW-0547">Nucleotide-binding</keyword>
<dbReference type="InterPro" id="IPR050980">
    <property type="entry name" value="2C_sensor_his_kinase"/>
</dbReference>
<evidence type="ECO:0000256" key="6">
    <source>
        <dbReference type="ARBA" id="ARBA00022741"/>
    </source>
</evidence>
<evidence type="ECO:0000256" key="9">
    <source>
        <dbReference type="SAM" id="Coils"/>
    </source>
</evidence>
<keyword evidence="8" id="KW-0067">ATP-binding</keyword>
<evidence type="ECO:0000259" key="12">
    <source>
        <dbReference type="PROSITE" id="PS50109"/>
    </source>
</evidence>
<dbReference type="PANTHER" id="PTHR44936">
    <property type="entry name" value="SENSOR PROTEIN CREC"/>
    <property type="match status" value="1"/>
</dbReference>
<reference evidence="14" key="1">
    <citation type="submission" date="2006-08" db="EMBL/GenBank/DDBJ databases">
        <title>Complete sequence of Alkalilimnicola ehrilichei MLHE-1.</title>
        <authorList>
            <person name="Copeland A."/>
            <person name="Lucas S."/>
            <person name="Lapidus A."/>
            <person name="Barry K."/>
            <person name="Detter J.C."/>
            <person name="Glavina del Rio T."/>
            <person name="Hammon N."/>
            <person name="Israni S."/>
            <person name="Dalin E."/>
            <person name="Tice H."/>
            <person name="Pitluck S."/>
            <person name="Sims D."/>
            <person name="Brettin T."/>
            <person name="Bruce D."/>
            <person name="Han C."/>
            <person name="Tapia R."/>
            <person name="Gilna P."/>
            <person name="Schmutz J."/>
            <person name="Larimer F."/>
            <person name="Land M."/>
            <person name="Hauser L."/>
            <person name="Kyrpides N."/>
            <person name="Mikhailova N."/>
            <person name="Oremland R.S."/>
            <person name="Hoeft S.E."/>
            <person name="Switzer-Blum J."/>
            <person name="Kulp T."/>
            <person name="King G."/>
            <person name="Tabita R."/>
            <person name="Witte B."/>
            <person name="Santini J.M."/>
            <person name="Basu P."/>
            <person name="Hollibaugh J.T."/>
            <person name="Xie G."/>
            <person name="Stolz J.F."/>
            <person name="Richardson P."/>
        </authorList>
    </citation>
    <scope>NUCLEOTIDE SEQUENCE [LARGE SCALE GENOMIC DNA]</scope>
    <source>
        <strain evidence="14">ATCC BAA-1101 / DSM 17681 / MLHE-1</strain>
    </source>
</reference>
<keyword evidence="11" id="KW-1133">Transmembrane helix</keyword>
<evidence type="ECO:0000256" key="10">
    <source>
        <dbReference type="SAM" id="MobiDB-lite"/>
    </source>
</evidence>
<feature type="transmembrane region" description="Helical" evidence="11">
    <location>
        <begin position="149"/>
        <end position="169"/>
    </location>
</feature>
<dbReference type="Pfam" id="PF00512">
    <property type="entry name" value="HisKA"/>
    <property type="match status" value="1"/>
</dbReference>
<dbReference type="EC" id="2.7.13.3" evidence="3"/>
<keyword evidence="14" id="KW-1185">Reference proteome</keyword>
<proteinExistence type="predicted"/>
<dbReference type="InterPro" id="IPR003594">
    <property type="entry name" value="HATPase_dom"/>
</dbReference>
<dbReference type="SUPFAM" id="SSF55874">
    <property type="entry name" value="ATPase domain of HSP90 chaperone/DNA topoisomerase II/histidine kinase"/>
    <property type="match status" value="1"/>
</dbReference>
<dbReference type="SMART" id="SM00388">
    <property type="entry name" value="HisKA"/>
    <property type="match status" value="1"/>
</dbReference>
<keyword evidence="9" id="KW-0175">Coiled coil</keyword>
<feature type="transmembrane region" description="Helical" evidence="11">
    <location>
        <begin position="43"/>
        <end position="66"/>
    </location>
</feature>
<dbReference type="GO" id="GO:0005524">
    <property type="term" value="F:ATP binding"/>
    <property type="evidence" value="ECO:0007669"/>
    <property type="project" value="UniProtKB-KW"/>
</dbReference>
<dbReference type="InterPro" id="IPR005467">
    <property type="entry name" value="His_kinase_dom"/>
</dbReference>